<evidence type="ECO:0000259" key="2">
    <source>
        <dbReference type="Pfam" id="PF04865"/>
    </source>
</evidence>
<evidence type="ECO:0000313" key="4">
    <source>
        <dbReference type="Proteomes" id="UP000229054"/>
    </source>
</evidence>
<gene>
    <name evidence="3" type="ORF">COX38_01985</name>
</gene>
<evidence type="ECO:0000313" key="3">
    <source>
        <dbReference type="EMBL" id="PIP22211.1"/>
    </source>
</evidence>
<dbReference type="InterPro" id="IPR006949">
    <property type="entry name" value="Barrel_Baseplate_J-like"/>
</dbReference>
<protein>
    <recommendedName>
        <fullName evidence="2">Baseplate protein J-like barrel domain-containing protein</fullName>
    </recommendedName>
</protein>
<name>A0A2G9YUP6_9BACT</name>
<keyword evidence="1" id="KW-0472">Membrane</keyword>
<keyword evidence="1" id="KW-1133">Transmembrane helix</keyword>
<evidence type="ECO:0000256" key="1">
    <source>
        <dbReference type="SAM" id="Phobius"/>
    </source>
</evidence>
<dbReference type="Pfam" id="PF04865">
    <property type="entry name" value="Baseplate_J"/>
    <property type="match status" value="1"/>
</dbReference>
<proteinExistence type="predicted"/>
<sequence length="426" mass="47362">MEKRVIDISPPGKKKEKEIREELPPVREPSFSFKRPEIKITAPKLPFNKVFLVIAAVLIIIGVIVSSSLSRAEIEIKPEIEILTFKTKATVDKSAEAINFLDKVVPGKIFQTEKTVSGDFSSSGEMSEAKKAEGTIKIYNNYNSPQVLVAQTRFQAPLEKFQPSLEKGENPWFRTVERVVIPTKGQVDVKVIADSPGEKYNIEASTFSVPGLAGTPQYTFVYGKSSESIKGGMLARTSQVTQEDLDKAKESLTEKAKKECNEDLKNKISADFAFLAEATTTEIIEASSLAKPGVGLEKFNYQVKARSLTLAFKVEDLKKFANEFILSQVPDNKVIYPASLKVNYFLTNSTLEAGKIILSLDLEAKIYSDIDETALKRALEKKSAAEAKLFLEGQPEISEAKIKLWPFWVKEIPAEEGKVKITLRID</sequence>
<feature type="transmembrane region" description="Helical" evidence="1">
    <location>
        <begin position="50"/>
        <end position="69"/>
    </location>
</feature>
<dbReference type="EMBL" id="PCRN01000067">
    <property type="protein sequence ID" value="PIP22211.1"/>
    <property type="molecule type" value="Genomic_DNA"/>
</dbReference>
<feature type="domain" description="Baseplate protein J-like barrel" evidence="2">
    <location>
        <begin position="147"/>
        <end position="208"/>
    </location>
</feature>
<dbReference type="AlphaFoldDB" id="A0A2G9YUP6"/>
<accession>A0A2G9YUP6</accession>
<reference evidence="3 4" key="1">
    <citation type="submission" date="2017-09" db="EMBL/GenBank/DDBJ databases">
        <title>Depth-based differentiation of microbial function through sediment-hosted aquifers and enrichment of novel symbionts in the deep terrestrial subsurface.</title>
        <authorList>
            <person name="Probst A.J."/>
            <person name="Ladd B."/>
            <person name="Jarett J.K."/>
            <person name="Geller-Mcgrath D.E."/>
            <person name="Sieber C.M."/>
            <person name="Emerson J.B."/>
            <person name="Anantharaman K."/>
            <person name="Thomas B.C."/>
            <person name="Malmstrom R."/>
            <person name="Stieglmeier M."/>
            <person name="Klingl A."/>
            <person name="Woyke T."/>
            <person name="Ryan C.M."/>
            <person name="Banfield J.F."/>
        </authorList>
    </citation>
    <scope>NUCLEOTIDE SEQUENCE [LARGE SCALE GENOMIC DNA]</scope>
    <source>
        <strain evidence="3">CG23_combo_of_CG06-09_8_20_14_all_39_25</strain>
    </source>
</reference>
<comment type="caution">
    <text evidence="3">The sequence shown here is derived from an EMBL/GenBank/DDBJ whole genome shotgun (WGS) entry which is preliminary data.</text>
</comment>
<keyword evidence="1" id="KW-0812">Transmembrane</keyword>
<dbReference type="Proteomes" id="UP000229054">
    <property type="component" value="Unassembled WGS sequence"/>
</dbReference>
<organism evidence="3 4">
    <name type="scientific">Candidatus Nealsonbacteria bacterium CG23_combo_of_CG06-09_8_20_14_all_39_25</name>
    <dbReference type="NCBI Taxonomy" id="1974723"/>
    <lineage>
        <taxon>Bacteria</taxon>
        <taxon>Candidatus Nealsoniibacteriota</taxon>
    </lineage>
</organism>